<dbReference type="AlphaFoldDB" id="X0W9R4"/>
<comment type="caution">
    <text evidence="1">The sequence shown here is derived from an EMBL/GenBank/DDBJ whole genome shotgun (WGS) entry which is preliminary data.</text>
</comment>
<protein>
    <submittedName>
        <fullName evidence="1">Uncharacterized protein</fullName>
    </submittedName>
</protein>
<proteinExistence type="predicted"/>
<evidence type="ECO:0000313" key="1">
    <source>
        <dbReference type="EMBL" id="GAG27689.1"/>
    </source>
</evidence>
<accession>X0W9R4</accession>
<feature type="non-terminal residue" evidence="1">
    <location>
        <position position="260"/>
    </location>
</feature>
<sequence>RIESDRIEQVARSEFVKVESAARAAAIRETAIHAEAVAEALKLQIVAEAEAEAAKIKQEVLKEIASKKASKKVEIDNKITEIVQSEELHVVPDVPQVEAVAPRIEPEHIANFRKSLADVMRIRAKADAHQLVAETTYTEAHTSHLAVKTQQDAIAAERLAIADALEAQARSRFTELETKTAKEMDITDSQYRQHVVQAESFRKEKEAEVMDLRSHATAMEKIANARAQQLQAESKAAAKCGQKDVEELEVNLWAVQQRGD</sequence>
<dbReference type="EMBL" id="BARS01033698">
    <property type="protein sequence ID" value="GAG27689.1"/>
    <property type="molecule type" value="Genomic_DNA"/>
</dbReference>
<name>X0W9R4_9ZZZZ</name>
<organism evidence="1">
    <name type="scientific">marine sediment metagenome</name>
    <dbReference type="NCBI Taxonomy" id="412755"/>
    <lineage>
        <taxon>unclassified sequences</taxon>
        <taxon>metagenomes</taxon>
        <taxon>ecological metagenomes</taxon>
    </lineage>
</organism>
<gene>
    <name evidence="1" type="ORF">S01H1_52149</name>
</gene>
<feature type="non-terminal residue" evidence="1">
    <location>
        <position position="1"/>
    </location>
</feature>
<reference evidence="1" key="1">
    <citation type="journal article" date="2014" name="Front. Microbiol.">
        <title>High frequency of phylogenetically diverse reductive dehalogenase-homologous genes in deep subseafloor sedimentary metagenomes.</title>
        <authorList>
            <person name="Kawai M."/>
            <person name="Futagami T."/>
            <person name="Toyoda A."/>
            <person name="Takaki Y."/>
            <person name="Nishi S."/>
            <person name="Hori S."/>
            <person name="Arai W."/>
            <person name="Tsubouchi T."/>
            <person name="Morono Y."/>
            <person name="Uchiyama I."/>
            <person name="Ito T."/>
            <person name="Fujiyama A."/>
            <person name="Inagaki F."/>
            <person name="Takami H."/>
        </authorList>
    </citation>
    <scope>NUCLEOTIDE SEQUENCE</scope>
    <source>
        <strain evidence="1">Expedition CK06-06</strain>
    </source>
</reference>